<evidence type="ECO:0000313" key="2">
    <source>
        <dbReference type="EMBL" id="MBB5219723.1"/>
    </source>
</evidence>
<sequence length="195" mass="21567">MKKTIIAVTAMAALFLGSCASSKQESVSYANNPPVYSNTGSGEKSVLFKTFPGCGVQIWQNEWGAHEMTFDIDYTGGCITVGNVGWWGGSFGCYDNGIPNGATLNLSDIAKVTFEAKASSYGTFYMNFDNNQKNEIDVTPNFKEYSIDLNHMKSKTDYLFMIGGVRDLNDKGTQVYIKNITFYDYDGNETVPKYN</sequence>
<organism evidence="2 3">
    <name type="scientific">Treponema rectale</name>
    <dbReference type="NCBI Taxonomy" id="744512"/>
    <lineage>
        <taxon>Bacteria</taxon>
        <taxon>Pseudomonadati</taxon>
        <taxon>Spirochaetota</taxon>
        <taxon>Spirochaetia</taxon>
        <taxon>Spirochaetales</taxon>
        <taxon>Treponemataceae</taxon>
        <taxon>Treponema</taxon>
    </lineage>
</organism>
<dbReference type="AlphaFoldDB" id="A0A840SJS1"/>
<name>A0A840SJS1_9SPIR</name>
<gene>
    <name evidence="2" type="ORF">HNP77_002105</name>
</gene>
<feature type="signal peptide" evidence="1">
    <location>
        <begin position="1"/>
        <end position="23"/>
    </location>
</feature>
<proteinExistence type="predicted"/>
<dbReference type="Proteomes" id="UP000578697">
    <property type="component" value="Unassembled WGS sequence"/>
</dbReference>
<comment type="caution">
    <text evidence="2">The sequence shown here is derived from an EMBL/GenBank/DDBJ whole genome shotgun (WGS) entry which is preliminary data.</text>
</comment>
<feature type="chain" id="PRO_5032540376" description="Lipoprotein" evidence="1">
    <location>
        <begin position="24"/>
        <end position="195"/>
    </location>
</feature>
<dbReference type="InterPro" id="IPR008979">
    <property type="entry name" value="Galactose-bd-like_sf"/>
</dbReference>
<dbReference type="Gene3D" id="2.60.120.260">
    <property type="entry name" value="Galactose-binding domain-like"/>
    <property type="match status" value="1"/>
</dbReference>
<reference evidence="2 3" key="1">
    <citation type="submission" date="2020-08" db="EMBL/GenBank/DDBJ databases">
        <title>Genomic Encyclopedia of Type Strains, Phase IV (KMG-IV): sequencing the most valuable type-strain genomes for metagenomic binning, comparative biology and taxonomic classification.</title>
        <authorList>
            <person name="Goeker M."/>
        </authorList>
    </citation>
    <scope>NUCLEOTIDE SEQUENCE [LARGE SCALE GENOMIC DNA]</scope>
    <source>
        <strain evidence="2 3">DSM 103679</strain>
    </source>
</reference>
<keyword evidence="1" id="KW-0732">Signal</keyword>
<dbReference type="SUPFAM" id="SSF49785">
    <property type="entry name" value="Galactose-binding domain-like"/>
    <property type="match status" value="1"/>
</dbReference>
<evidence type="ECO:0000256" key="1">
    <source>
        <dbReference type="SAM" id="SignalP"/>
    </source>
</evidence>
<dbReference type="RefSeq" id="WP_184653128.1">
    <property type="nucleotide sequence ID" value="NZ_JACHFR010000003.1"/>
</dbReference>
<dbReference type="EMBL" id="JACHFR010000003">
    <property type="protein sequence ID" value="MBB5219723.1"/>
    <property type="molecule type" value="Genomic_DNA"/>
</dbReference>
<keyword evidence="3" id="KW-1185">Reference proteome</keyword>
<protein>
    <recommendedName>
        <fullName evidence="4">Lipoprotein</fullName>
    </recommendedName>
</protein>
<accession>A0A840SJS1</accession>
<evidence type="ECO:0008006" key="4">
    <source>
        <dbReference type="Google" id="ProtNLM"/>
    </source>
</evidence>
<dbReference type="PROSITE" id="PS51257">
    <property type="entry name" value="PROKAR_LIPOPROTEIN"/>
    <property type="match status" value="1"/>
</dbReference>
<evidence type="ECO:0000313" key="3">
    <source>
        <dbReference type="Proteomes" id="UP000578697"/>
    </source>
</evidence>